<dbReference type="InterPro" id="IPR001623">
    <property type="entry name" value="DnaJ_domain"/>
</dbReference>
<dbReference type="Gene3D" id="1.10.287.110">
    <property type="entry name" value="DnaJ domain"/>
    <property type="match status" value="1"/>
</dbReference>
<name>A0A437ALS5_9MICR</name>
<dbReference type="PROSITE" id="PS50076">
    <property type="entry name" value="DNAJ_2"/>
    <property type="match status" value="1"/>
</dbReference>
<dbReference type="OrthoDB" id="1690618at2759"/>
<dbReference type="Gene3D" id="1.10.10.60">
    <property type="entry name" value="Homeodomain-like"/>
    <property type="match status" value="1"/>
</dbReference>
<dbReference type="GO" id="GO:0030544">
    <property type="term" value="F:Hsp70 protein binding"/>
    <property type="evidence" value="ECO:0007669"/>
    <property type="project" value="InterPro"/>
</dbReference>
<dbReference type="AlphaFoldDB" id="A0A437ALS5"/>
<dbReference type="InterPro" id="IPR036869">
    <property type="entry name" value="J_dom_sf"/>
</dbReference>
<accession>A0A437ALS5</accession>
<dbReference type="GO" id="GO:0006450">
    <property type="term" value="P:regulation of translational fidelity"/>
    <property type="evidence" value="ECO:0007669"/>
    <property type="project" value="InterPro"/>
</dbReference>
<dbReference type="InterPro" id="IPR044634">
    <property type="entry name" value="Zuotin/DnaJC2"/>
</dbReference>
<evidence type="ECO:0000259" key="1">
    <source>
        <dbReference type="PROSITE" id="PS50076"/>
    </source>
</evidence>
<dbReference type="PANTHER" id="PTHR43999:SF3">
    <property type="entry name" value="TRANSCRIPTION FACTOR MAMYB"/>
    <property type="match status" value="1"/>
</dbReference>
<dbReference type="Pfam" id="PF00226">
    <property type="entry name" value="DnaJ"/>
    <property type="match status" value="1"/>
</dbReference>
<dbReference type="PANTHER" id="PTHR43999">
    <property type="entry name" value="DNAJ HOMOLOG SUBFAMILY C MEMBER 2"/>
    <property type="match status" value="1"/>
</dbReference>
<dbReference type="GO" id="GO:0043022">
    <property type="term" value="F:ribosome binding"/>
    <property type="evidence" value="ECO:0007669"/>
    <property type="project" value="InterPro"/>
</dbReference>
<dbReference type="VEuPathDB" id="MicrosporidiaDB:TUBRATIS_14930"/>
<dbReference type="SUPFAM" id="SSF46565">
    <property type="entry name" value="Chaperone J-domain"/>
    <property type="match status" value="1"/>
</dbReference>
<dbReference type="InterPro" id="IPR054076">
    <property type="entry name" value="ZUO1-like_ZHD"/>
</dbReference>
<keyword evidence="3" id="KW-1185">Reference proteome</keyword>
<proteinExistence type="predicted"/>
<dbReference type="Proteomes" id="UP000282876">
    <property type="component" value="Unassembled WGS sequence"/>
</dbReference>
<reference evidence="2 3" key="1">
    <citation type="submission" date="2018-10" db="EMBL/GenBank/DDBJ databases">
        <title>Draft genome sequence of the microsporidian Tubulinosema ratisbonensis.</title>
        <authorList>
            <person name="Polonais V."/>
            <person name="Peyretaillade E."/>
            <person name="Niehus S."/>
            <person name="Wawrzyniak I."/>
            <person name="Franchet A."/>
            <person name="Gaspin C."/>
            <person name="Reichstadt M."/>
            <person name="Belser C."/>
            <person name="Labadie K."/>
            <person name="Delbac F."/>
            <person name="Ferrandon D."/>
        </authorList>
    </citation>
    <scope>NUCLEOTIDE SEQUENCE [LARGE SCALE GENOMIC DNA]</scope>
    <source>
        <strain evidence="2 3">Franzen</strain>
    </source>
</reference>
<dbReference type="GO" id="GO:0051083">
    <property type="term" value="P:'de novo' cotranslational protein folding"/>
    <property type="evidence" value="ECO:0007669"/>
    <property type="project" value="InterPro"/>
</dbReference>
<organism evidence="2 3">
    <name type="scientific">Tubulinosema ratisbonensis</name>
    <dbReference type="NCBI Taxonomy" id="291195"/>
    <lineage>
        <taxon>Eukaryota</taxon>
        <taxon>Fungi</taxon>
        <taxon>Fungi incertae sedis</taxon>
        <taxon>Microsporidia</taxon>
        <taxon>Tubulinosematoidea</taxon>
        <taxon>Tubulinosematidae</taxon>
        <taxon>Tubulinosema</taxon>
    </lineage>
</organism>
<feature type="domain" description="J" evidence="1">
    <location>
        <begin position="41"/>
        <end position="107"/>
    </location>
</feature>
<evidence type="ECO:0000313" key="3">
    <source>
        <dbReference type="Proteomes" id="UP000282876"/>
    </source>
</evidence>
<gene>
    <name evidence="2" type="ORF">TUBRATIS_14930</name>
</gene>
<sequence>MMLQLYYKSEDIQEKERKYKEERNICKKYTLEELKNWRKLDLYFLLDLDSFREKEIPQNVLDFVFKKQIKRYHPDRHGTPKEALFAIQNAYKTLGNPNQRKKFDSVFFDESIPEDRKYDLEEFLEVFGECFKRNAKFSVKQPVPSLGNKDSSREEISEFYIFWENFSSWRIFNFLFETDVTMTSYERRDEEKKIKNQLHKLKVADNLRIIKLVQIALKRDPRINVTKESTVDKRLIGNGWNEEEIECLIKLLNDFKVGEKNRFDNITKKFNDSCNKKRNSKEIFLKSNQINNLKK</sequence>
<protein>
    <submittedName>
        <fullName evidence="2">Ribosome-associated chaperone zuotin</fullName>
    </submittedName>
</protein>
<comment type="caution">
    <text evidence="2">The sequence shown here is derived from an EMBL/GenBank/DDBJ whole genome shotgun (WGS) entry which is preliminary data.</text>
</comment>
<dbReference type="Pfam" id="PF21884">
    <property type="entry name" value="ZUO1-like_ZHD"/>
    <property type="match status" value="1"/>
</dbReference>
<dbReference type="STRING" id="291195.A0A437ALS5"/>
<evidence type="ECO:0000313" key="2">
    <source>
        <dbReference type="EMBL" id="RVD92019.1"/>
    </source>
</evidence>
<dbReference type="GO" id="GO:0005829">
    <property type="term" value="C:cytosol"/>
    <property type="evidence" value="ECO:0007669"/>
    <property type="project" value="TreeGrafter"/>
</dbReference>
<dbReference type="EMBL" id="RCSS01000334">
    <property type="protein sequence ID" value="RVD92019.1"/>
    <property type="molecule type" value="Genomic_DNA"/>
</dbReference>